<proteinExistence type="predicted"/>
<evidence type="ECO:0000313" key="3">
    <source>
        <dbReference type="Proteomes" id="UP001500630"/>
    </source>
</evidence>
<evidence type="ECO:0000256" key="1">
    <source>
        <dbReference type="SAM" id="SignalP"/>
    </source>
</evidence>
<reference evidence="3" key="1">
    <citation type="journal article" date="2019" name="Int. J. Syst. Evol. Microbiol.">
        <title>The Global Catalogue of Microorganisms (GCM) 10K type strain sequencing project: providing services to taxonomists for standard genome sequencing and annotation.</title>
        <authorList>
            <consortium name="The Broad Institute Genomics Platform"/>
            <consortium name="The Broad Institute Genome Sequencing Center for Infectious Disease"/>
            <person name="Wu L."/>
            <person name="Ma J."/>
        </authorList>
    </citation>
    <scope>NUCLEOTIDE SEQUENCE [LARGE SCALE GENOMIC DNA]</scope>
    <source>
        <strain evidence="3">JCM 17326</strain>
    </source>
</reference>
<dbReference type="PROSITE" id="PS51257">
    <property type="entry name" value="PROKAR_LIPOPROTEIN"/>
    <property type="match status" value="1"/>
</dbReference>
<keyword evidence="1" id="KW-0732">Signal</keyword>
<protein>
    <submittedName>
        <fullName evidence="2">Uncharacterized protein</fullName>
    </submittedName>
</protein>
<feature type="signal peptide" evidence="1">
    <location>
        <begin position="1"/>
        <end position="31"/>
    </location>
</feature>
<organism evidence="2 3">
    <name type="scientific">Nonomuraea rosea</name>
    <dbReference type="NCBI Taxonomy" id="638574"/>
    <lineage>
        <taxon>Bacteria</taxon>
        <taxon>Bacillati</taxon>
        <taxon>Actinomycetota</taxon>
        <taxon>Actinomycetes</taxon>
        <taxon>Streptosporangiales</taxon>
        <taxon>Streptosporangiaceae</taxon>
        <taxon>Nonomuraea</taxon>
    </lineage>
</organism>
<keyword evidence="3" id="KW-1185">Reference proteome</keyword>
<accession>A0ABP6WL60</accession>
<dbReference type="EMBL" id="BAABDQ010000006">
    <property type="protein sequence ID" value="GAA3552253.1"/>
    <property type="molecule type" value="Genomic_DNA"/>
</dbReference>
<dbReference type="Proteomes" id="UP001500630">
    <property type="component" value="Unassembled WGS sequence"/>
</dbReference>
<sequence>MISDKVPNVRARRHIVSAVLFCAAAMTACSAAAELPSLEEATRQLDTDAGSLLSAAELGLSAFERLDDDSCVDGEVRRFFSAESDLAGASAGLLDRLQAMGYSKVVDDLDLRDDEPDVSVLRNPETRLTFELTVLAGEKPGVRVVGKTTCYAVQETAAAQ</sequence>
<gene>
    <name evidence="2" type="ORF">GCM10022419_035710</name>
</gene>
<name>A0ABP6WL60_9ACTN</name>
<evidence type="ECO:0000313" key="2">
    <source>
        <dbReference type="EMBL" id="GAA3552253.1"/>
    </source>
</evidence>
<comment type="caution">
    <text evidence="2">The sequence shown here is derived from an EMBL/GenBank/DDBJ whole genome shotgun (WGS) entry which is preliminary data.</text>
</comment>
<feature type="chain" id="PRO_5047319056" evidence="1">
    <location>
        <begin position="32"/>
        <end position="160"/>
    </location>
</feature>